<dbReference type="KEGG" id="mpt:Mpe_A2072"/>
<evidence type="ECO:0000313" key="2">
    <source>
        <dbReference type="Proteomes" id="UP000000366"/>
    </source>
</evidence>
<name>A2SHI9_METPP</name>
<dbReference type="AlphaFoldDB" id="A2SHI9"/>
<evidence type="ECO:0008006" key="3">
    <source>
        <dbReference type="Google" id="ProtNLM"/>
    </source>
</evidence>
<evidence type="ECO:0000313" key="1">
    <source>
        <dbReference type="EMBL" id="ABM95028.1"/>
    </source>
</evidence>
<protein>
    <recommendedName>
        <fullName evidence="3">DUF3617 domain-containing protein</fullName>
    </recommendedName>
</protein>
<accession>A2SHI9</accession>
<sequence>MPGLDEETTVSHFGTRTAALLCAVGMSGMVGPAQSQTAMKPGLWQIKQQMELDPAQQAQMEQMRKQIAAMPPAQRKQMEEMMGRNGAGMDAAAGGGSTSKVCVTPDDVARQSVPMEQRPDCKYDQSRSGATTNIKYVCTKPPSQGDIEITTLGPERYTMKMRGTGGAKGTKMAMQGEGQWLGADCGSVKPLPRPPAAAK</sequence>
<dbReference type="EMBL" id="CP000555">
    <property type="protein sequence ID" value="ABM95028.1"/>
    <property type="molecule type" value="Genomic_DNA"/>
</dbReference>
<gene>
    <name evidence="1" type="ordered locus">Mpe_A2072</name>
</gene>
<dbReference type="InterPro" id="IPR022061">
    <property type="entry name" value="DUF3617"/>
</dbReference>
<dbReference type="Pfam" id="PF12276">
    <property type="entry name" value="DUF3617"/>
    <property type="match status" value="1"/>
</dbReference>
<proteinExistence type="predicted"/>
<dbReference type="HOGENOM" id="CLU_126490_0_0_4"/>
<organism evidence="1 2">
    <name type="scientific">Methylibium petroleiphilum (strain ATCC BAA-1232 / LMG 22953 / PM1)</name>
    <dbReference type="NCBI Taxonomy" id="420662"/>
    <lineage>
        <taxon>Bacteria</taxon>
        <taxon>Pseudomonadati</taxon>
        <taxon>Pseudomonadota</taxon>
        <taxon>Betaproteobacteria</taxon>
        <taxon>Burkholderiales</taxon>
        <taxon>Sphaerotilaceae</taxon>
        <taxon>Methylibium</taxon>
    </lineage>
</organism>
<dbReference type="STRING" id="420662.Mpe_A2072"/>
<dbReference type="Proteomes" id="UP000000366">
    <property type="component" value="Chromosome"/>
</dbReference>
<keyword evidence="2" id="KW-1185">Reference proteome</keyword>
<dbReference type="eggNOG" id="ENOG50300GG">
    <property type="taxonomic scope" value="Bacteria"/>
</dbReference>
<reference evidence="1 2" key="1">
    <citation type="journal article" date="2007" name="J. Bacteriol.">
        <title>Whole-genome analysis of the methyl tert-butyl ether-degrading beta-proteobacterium Methylibium petroleiphilum PM1.</title>
        <authorList>
            <person name="Kane S.R."/>
            <person name="Chakicherla A.Y."/>
            <person name="Chain P.S.G."/>
            <person name="Schmidt R."/>
            <person name="Shin M.W."/>
            <person name="Legler T.C."/>
            <person name="Scow K.M."/>
            <person name="Larimer F.W."/>
            <person name="Lucas S.M."/>
            <person name="Richardson P.M."/>
            <person name="Hristova K.R."/>
        </authorList>
    </citation>
    <scope>NUCLEOTIDE SEQUENCE [LARGE SCALE GENOMIC DNA]</scope>
    <source>
        <strain evidence="2">ATCC BAA-1232 / LMG 22953 / PM1</strain>
    </source>
</reference>